<evidence type="ECO:0000256" key="6">
    <source>
        <dbReference type="ARBA" id="ARBA00023136"/>
    </source>
</evidence>
<evidence type="ECO:0000313" key="9">
    <source>
        <dbReference type="EMBL" id="MBW8481183.1"/>
    </source>
</evidence>
<keyword evidence="4 7" id="KW-0812">Transmembrane</keyword>
<dbReference type="Gene3D" id="3.30.240.20">
    <property type="entry name" value="bsu07140 like domains"/>
    <property type="match status" value="1"/>
</dbReference>
<sequence>MWHDLFSIQIPLLDKVVRTVAVFLVVLLLLQLFGRRETAQLTGFDFVVMLLLSNVVQNAIIGPDNSMLGGVVGAVVLLLANGVLVRVAHRVPWLRRIVKGRQYTLARHGDYDEANLRRLALLPSDVDQAVQEQGGDGVGDTELITLEPGGAVVVRLRRAEQSATYGDVTELVARLERIERRIEALAAPPR</sequence>
<evidence type="ECO:0000256" key="7">
    <source>
        <dbReference type="SAM" id="Phobius"/>
    </source>
</evidence>
<accession>A0ABS7FLD8</accession>
<dbReference type="InterPro" id="IPR023090">
    <property type="entry name" value="UPF0702_alpha/beta_dom_sf"/>
</dbReference>
<feature type="transmembrane region" description="Helical" evidence="7">
    <location>
        <begin position="67"/>
        <end position="87"/>
    </location>
</feature>
<dbReference type="Pfam" id="PF04239">
    <property type="entry name" value="DUF421"/>
    <property type="match status" value="1"/>
</dbReference>
<comment type="caution">
    <text evidence="9">The sequence shown here is derived from an EMBL/GenBank/DDBJ whole genome shotgun (WGS) entry which is preliminary data.</text>
</comment>
<comment type="subcellular location">
    <subcellularLocation>
        <location evidence="1">Cell membrane</location>
        <topology evidence="1">Multi-pass membrane protein</topology>
    </subcellularLocation>
</comment>
<dbReference type="Proteomes" id="UP000774570">
    <property type="component" value="Unassembled WGS sequence"/>
</dbReference>
<gene>
    <name evidence="9" type="ORF">K1Y72_02295</name>
</gene>
<dbReference type="EMBL" id="JAIBOA010000001">
    <property type="protein sequence ID" value="MBW8481183.1"/>
    <property type="molecule type" value="Genomic_DNA"/>
</dbReference>
<evidence type="ECO:0000313" key="10">
    <source>
        <dbReference type="Proteomes" id="UP000774570"/>
    </source>
</evidence>
<dbReference type="PANTHER" id="PTHR34582">
    <property type="entry name" value="UPF0702 TRANSMEMBRANE PROTEIN YCAP"/>
    <property type="match status" value="1"/>
</dbReference>
<evidence type="ECO:0000259" key="8">
    <source>
        <dbReference type="Pfam" id="PF04239"/>
    </source>
</evidence>
<reference evidence="9 10" key="1">
    <citation type="submission" date="2021-07" db="EMBL/GenBank/DDBJ databases">
        <title>Actinomadura sp. PM05-2 isolated from lichen.</title>
        <authorList>
            <person name="Somphong A."/>
            <person name="Phongsopitanun W."/>
            <person name="Tanasupawat S."/>
            <person name="Peongsungnone V."/>
        </authorList>
    </citation>
    <scope>NUCLEOTIDE SEQUENCE [LARGE SCALE GENOMIC DNA]</scope>
    <source>
        <strain evidence="9 10">PM05-2</strain>
    </source>
</reference>
<comment type="similarity">
    <text evidence="2">Belongs to the UPF0702 family.</text>
</comment>
<feature type="domain" description="YetF C-terminal" evidence="8">
    <location>
        <begin position="90"/>
        <end position="159"/>
    </location>
</feature>
<evidence type="ECO:0000256" key="3">
    <source>
        <dbReference type="ARBA" id="ARBA00022475"/>
    </source>
</evidence>
<name>A0ABS7FLD8_9ACTN</name>
<keyword evidence="3" id="KW-1003">Cell membrane</keyword>
<evidence type="ECO:0000256" key="5">
    <source>
        <dbReference type="ARBA" id="ARBA00022989"/>
    </source>
</evidence>
<protein>
    <submittedName>
        <fullName evidence="9">DUF421 domain-containing protein</fullName>
    </submittedName>
</protein>
<organism evidence="9 10">
    <name type="scientific">Actinomadura parmotrematis</name>
    <dbReference type="NCBI Taxonomy" id="2864039"/>
    <lineage>
        <taxon>Bacteria</taxon>
        <taxon>Bacillati</taxon>
        <taxon>Actinomycetota</taxon>
        <taxon>Actinomycetes</taxon>
        <taxon>Streptosporangiales</taxon>
        <taxon>Thermomonosporaceae</taxon>
        <taxon>Actinomadura</taxon>
    </lineage>
</organism>
<dbReference type="PANTHER" id="PTHR34582:SF6">
    <property type="entry name" value="UPF0702 TRANSMEMBRANE PROTEIN YCAP"/>
    <property type="match status" value="1"/>
</dbReference>
<feature type="transmembrane region" description="Helical" evidence="7">
    <location>
        <begin position="16"/>
        <end position="34"/>
    </location>
</feature>
<evidence type="ECO:0000256" key="1">
    <source>
        <dbReference type="ARBA" id="ARBA00004651"/>
    </source>
</evidence>
<keyword evidence="10" id="KW-1185">Reference proteome</keyword>
<proteinExistence type="inferred from homology"/>
<keyword evidence="6 7" id="KW-0472">Membrane</keyword>
<keyword evidence="5 7" id="KW-1133">Transmembrane helix</keyword>
<dbReference type="RefSeq" id="WP_220162675.1">
    <property type="nucleotide sequence ID" value="NZ_JAIBOA010000001.1"/>
</dbReference>
<evidence type="ECO:0000256" key="2">
    <source>
        <dbReference type="ARBA" id="ARBA00006448"/>
    </source>
</evidence>
<dbReference type="InterPro" id="IPR007353">
    <property type="entry name" value="DUF421"/>
</dbReference>
<evidence type="ECO:0000256" key="4">
    <source>
        <dbReference type="ARBA" id="ARBA00022692"/>
    </source>
</evidence>
<feature type="transmembrane region" description="Helical" evidence="7">
    <location>
        <begin position="41"/>
        <end position="61"/>
    </location>
</feature>